<dbReference type="EMBL" id="GFXV01003489">
    <property type="protein sequence ID" value="MBW15294.1"/>
    <property type="molecule type" value="Transcribed_RNA"/>
</dbReference>
<dbReference type="InterPro" id="IPR002666">
    <property type="entry name" value="Folate_carrier"/>
</dbReference>
<organism evidence="3">
    <name type="scientific">Melanaphis sacchari</name>
    <dbReference type="NCBI Taxonomy" id="742174"/>
    <lineage>
        <taxon>Eukaryota</taxon>
        <taxon>Metazoa</taxon>
        <taxon>Ecdysozoa</taxon>
        <taxon>Arthropoda</taxon>
        <taxon>Hexapoda</taxon>
        <taxon>Insecta</taxon>
        <taxon>Pterygota</taxon>
        <taxon>Neoptera</taxon>
        <taxon>Paraneoptera</taxon>
        <taxon>Hemiptera</taxon>
        <taxon>Sternorrhyncha</taxon>
        <taxon>Aphidomorpha</taxon>
        <taxon>Aphidoidea</taxon>
        <taxon>Aphididae</taxon>
        <taxon>Aphidini</taxon>
        <taxon>Melanaphis</taxon>
    </lineage>
</organism>
<dbReference type="SUPFAM" id="SSF103473">
    <property type="entry name" value="MFS general substrate transporter"/>
    <property type="match status" value="1"/>
</dbReference>
<comment type="similarity">
    <text evidence="1">Belongs to the reduced folate carrier (RFC) transporter (TC 2.A.48) family.</text>
</comment>
<dbReference type="GO" id="GO:0005886">
    <property type="term" value="C:plasma membrane"/>
    <property type="evidence" value="ECO:0007669"/>
    <property type="project" value="TreeGrafter"/>
</dbReference>
<evidence type="ECO:0000256" key="1">
    <source>
        <dbReference type="ARBA" id="ARBA00005773"/>
    </source>
</evidence>
<keyword evidence="2" id="KW-1133">Transmembrane helix</keyword>
<feature type="transmembrane region" description="Helical" evidence="2">
    <location>
        <begin position="42"/>
        <end position="61"/>
    </location>
</feature>
<dbReference type="PANTHER" id="PTHR10686:SF18">
    <property type="entry name" value="IP11787P-RELATED"/>
    <property type="match status" value="1"/>
</dbReference>
<keyword evidence="2" id="KW-0472">Membrane</keyword>
<proteinExistence type="inferred from homology"/>
<feature type="transmembrane region" description="Helical" evidence="2">
    <location>
        <begin position="218"/>
        <end position="236"/>
    </location>
</feature>
<accession>A0A2H8TMA9</accession>
<dbReference type="InterPro" id="IPR036259">
    <property type="entry name" value="MFS_trans_sf"/>
</dbReference>
<evidence type="ECO:0000256" key="2">
    <source>
        <dbReference type="SAM" id="Phobius"/>
    </source>
</evidence>
<protein>
    <submittedName>
        <fullName evidence="3">Thiamine transporter 2</fullName>
    </submittedName>
</protein>
<dbReference type="AlphaFoldDB" id="A0A2H8TMA9"/>
<sequence>MEQVFFGFFYSSEVAFTTYLYAKVDNKQYYQKITSLVKASMLFGRFLSGLIAQTIVSTHLLDEVYLLYISIFSTSFVTLWTLVLPKVEHSLYFHRNKELPVNIKLKLSNGVAIDDNASNNVPKNSIVNTFKEVKQMIFNDFQSAYENTYVVKKCVWWIFAVVGQIIVATYIQVLWEDVNQNKKKLMNGAVESIHTLCGAAGAYAVGHLSYDWKNVGDIIFSVGTFVLALLLFIIYYCNSLWILYLLYISFGTCYQILLTITTSEVAKHIKPDSYGLIFGFNLFMSLLIISIFTLLFIQGLIVVIGTKNQILTVSLLFASMSIILFVTAVRKWKK</sequence>
<feature type="transmembrane region" description="Helical" evidence="2">
    <location>
        <begin position="274"/>
        <end position="304"/>
    </location>
</feature>
<dbReference type="GO" id="GO:0090482">
    <property type="term" value="F:vitamin transmembrane transporter activity"/>
    <property type="evidence" value="ECO:0007669"/>
    <property type="project" value="InterPro"/>
</dbReference>
<gene>
    <name evidence="3" type="primary">Slc19a3_7</name>
</gene>
<feature type="transmembrane region" description="Helical" evidence="2">
    <location>
        <begin position="67"/>
        <end position="87"/>
    </location>
</feature>
<dbReference type="PANTHER" id="PTHR10686">
    <property type="entry name" value="FOLATE TRANSPORTER"/>
    <property type="match status" value="1"/>
</dbReference>
<reference evidence="3" key="1">
    <citation type="submission" date="2017-10" db="EMBL/GenBank/DDBJ databases">
        <title>Transcriptome Assembly of Sugarcane Aphid Adults.</title>
        <authorList>
            <person name="Scully E.D."/>
            <person name="Palmer N.A."/>
            <person name="Geib S.M."/>
            <person name="Sarath G."/>
            <person name="Sattler S.E."/>
        </authorList>
    </citation>
    <scope>NUCLEOTIDE SEQUENCE</scope>
    <source>
        <tissue evidence="3">Whole body</tissue>
    </source>
</reference>
<dbReference type="Gene3D" id="1.20.1250.20">
    <property type="entry name" value="MFS general substrate transporter like domains"/>
    <property type="match status" value="1"/>
</dbReference>
<feature type="transmembrane region" description="Helical" evidence="2">
    <location>
        <begin position="242"/>
        <end position="262"/>
    </location>
</feature>
<dbReference type="Pfam" id="PF01770">
    <property type="entry name" value="Folate_carrier"/>
    <property type="match status" value="1"/>
</dbReference>
<feature type="transmembrane region" description="Helical" evidence="2">
    <location>
        <begin position="154"/>
        <end position="173"/>
    </location>
</feature>
<dbReference type="OrthoDB" id="18814at2759"/>
<keyword evidence="2" id="KW-0812">Transmembrane</keyword>
<feature type="transmembrane region" description="Helical" evidence="2">
    <location>
        <begin position="6"/>
        <end position="22"/>
    </location>
</feature>
<evidence type="ECO:0000313" key="3">
    <source>
        <dbReference type="EMBL" id="MBW15294.1"/>
    </source>
</evidence>
<feature type="transmembrane region" description="Helical" evidence="2">
    <location>
        <begin position="310"/>
        <end position="329"/>
    </location>
</feature>
<name>A0A2H8TMA9_9HEMI</name>